<name>A0ABW4XCW8_9ACTN</name>
<evidence type="ECO:0000256" key="4">
    <source>
        <dbReference type="ARBA" id="ARBA00022798"/>
    </source>
</evidence>
<comment type="similarity">
    <text evidence="1">Belongs to the glycerophosphoryl diester phosphodiesterase family.</text>
</comment>
<dbReference type="EC" id="3.1.4.46" evidence="2"/>
<keyword evidence="5" id="KW-0378">Hydrolase</keyword>
<reference evidence="9" key="1">
    <citation type="journal article" date="2019" name="Int. J. Syst. Evol. Microbiol.">
        <title>The Global Catalogue of Microorganisms (GCM) 10K type strain sequencing project: providing services to taxonomists for standard genome sequencing and annotation.</title>
        <authorList>
            <consortium name="The Broad Institute Genomics Platform"/>
            <consortium name="The Broad Institute Genome Sequencing Center for Infectious Disease"/>
            <person name="Wu L."/>
            <person name="Ma J."/>
        </authorList>
    </citation>
    <scope>NUCLEOTIDE SEQUENCE [LARGE SCALE GENOMIC DNA]</scope>
    <source>
        <strain evidence="9">JCM 3338</strain>
    </source>
</reference>
<proteinExistence type="inferred from homology"/>
<evidence type="ECO:0000259" key="7">
    <source>
        <dbReference type="PROSITE" id="PS51704"/>
    </source>
</evidence>
<dbReference type="PANTHER" id="PTHR43620">
    <property type="entry name" value="GLYCEROPHOSPHORYL DIESTER PHOSPHODIESTERASE"/>
    <property type="match status" value="1"/>
</dbReference>
<accession>A0ABW4XCW8</accession>
<dbReference type="PANTHER" id="PTHR43620:SF7">
    <property type="entry name" value="GLYCEROPHOSPHODIESTER PHOSPHODIESTERASE GDPD5-RELATED"/>
    <property type="match status" value="1"/>
</dbReference>
<keyword evidence="9" id="KW-1185">Reference proteome</keyword>
<protein>
    <recommendedName>
        <fullName evidence="2">glycerophosphodiester phosphodiesterase</fullName>
        <ecNumber evidence="2">3.1.4.46</ecNumber>
    </recommendedName>
</protein>
<dbReference type="EMBL" id="JBHUHP010000015">
    <property type="protein sequence ID" value="MFD2092997.1"/>
    <property type="molecule type" value="Genomic_DNA"/>
</dbReference>
<dbReference type="Proteomes" id="UP001597402">
    <property type="component" value="Unassembled WGS sequence"/>
</dbReference>
<keyword evidence="4" id="KW-0319">Glycerol metabolism</keyword>
<evidence type="ECO:0000256" key="1">
    <source>
        <dbReference type="ARBA" id="ARBA00007277"/>
    </source>
</evidence>
<evidence type="ECO:0000256" key="6">
    <source>
        <dbReference type="ARBA" id="ARBA00047512"/>
    </source>
</evidence>
<dbReference type="RefSeq" id="WP_376877956.1">
    <property type="nucleotide sequence ID" value="NZ_JBHUHP010000015.1"/>
</dbReference>
<dbReference type="PROSITE" id="PS51704">
    <property type="entry name" value="GP_PDE"/>
    <property type="match status" value="1"/>
</dbReference>
<dbReference type="Pfam" id="PF03009">
    <property type="entry name" value="GDPD"/>
    <property type="match status" value="1"/>
</dbReference>
<comment type="catalytic activity">
    <reaction evidence="6">
        <text>a sn-glycero-3-phosphodiester + H2O = an alcohol + sn-glycerol 3-phosphate + H(+)</text>
        <dbReference type="Rhea" id="RHEA:12969"/>
        <dbReference type="ChEBI" id="CHEBI:15377"/>
        <dbReference type="ChEBI" id="CHEBI:15378"/>
        <dbReference type="ChEBI" id="CHEBI:30879"/>
        <dbReference type="ChEBI" id="CHEBI:57597"/>
        <dbReference type="ChEBI" id="CHEBI:83408"/>
        <dbReference type="EC" id="3.1.4.46"/>
    </reaction>
</comment>
<dbReference type="InterPro" id="IPR030395">
    <property type="entry name" value="GP_PDE_dom"/>
</dbReference>
<comment type="caution">
    <text evidence="8">The sequence shown here is derived from an EMBL/GenBank/DDBJ whole genome shotgun (WGS) entry which is preliminary data.</text>
</comment>
<evidence type="ECO:0000256" key="2">
    <source>
        <dbReference type="ARBA" id="ARBA00012247"/>
    </source>
</evidence>
<keyword evidence="3" id="KW-0732">Signal</keyword>
<dbReference type="Gene3D" id="3.20.20.190">
    <property type="entry name" value="Phosphatidylinositol (PI) phosphodiesterase"/>
    <property type="match status" value="1"/>
</dbReference>
<gene>
    <name evidence="8" type="ORF">ACFSHS_15590</name>
</gene>
<organism evidence="8 9">
    <name type="scientific">Blastococcus deserti</name>
    <dbReference type="NCBI Taxonomy" id="2259033"/>
    <lineage>
        <taxon>Bacteria</taxon>
        <taxon>Bacillati</taxon>
        <taxon>Actinomycetota</taxon>
        <taxon>Actinomycetes</taxon>
        <taxon>Geodermatophilales</taxon>
        <taxon>Geodermatophilaceae</taxon>
        <taxon>Blastococcus</taxon>
    </lineage>
</organism>
<evidence type="ECO:0000256" key="3">
    <source>
        <dbReference type="ARBA" id="ARBA00022729"/>
    </source>
</evidence>
<feature type="domain" description="GP-PDE" evidence="7">
    <location>
        <begin position="18"/>
        <end position="331"/>
    </location>
</feature>
<dbReference type="SUPFAM" id="SSF51695">
    <property type="entry name" value="PLC-like phosphodiesterases"/>
    <property type="match status" value="1"/>
</dbReference>
<evidence type="ECO:0000313" key="8">
    <source>
        <dbReference type="EMBL" id="MFD2092997.1"/>
    </source>
</evidence>
<evidence type="ECO:0000256" key="5">
    <source>
        <dbReference type="ARBA" id="ARBA00022801"/>
    </source>
</evidence>
<evidence type="ECO:0000313" key="9">
    <source>
        <dbReference type="Proteomes" id="UP001597402"/>
    </source>
</evidence>
<sequence length="340" mass="37048">MRATESLAVRPATRLPRPVVIGHRGAPAYRPEHTTASYELAIDLGAEVIEPDVVVSRDGVLVVRHESELSWSTDVDSRSEFADRRTTKLIDDRPCTGWFAEDFTLAELRTLRAVERMPEYRPLNAAYDGRFGILTLAEVVDLARTRSTDERRIRVLAELKHPGWSAEQGLPMAELVSEELRRLGATDEHGPVMVQSFDAAVLRELRARLGAHGPQLIQLIDDHAAGDRLVTPAALREISTYAQGIAPSVERILGCGGPAGRRCDLVEQAHAAALTVFAWTLRAENAFLPAHLRIGDLPEALGDAIGVARQLLALGVDGLITDSPDHARQAVAEIQAAALN</sequence>
<dbReference type="InterPro" id="IPR017946">
    <property type="entry name" value="PLC-like_Pdiesterase_TIM-brl"/>
</dbReference>